<proteinExistence type="predicted"/>
<dbReference type="Proteomes" id="UP000199403">
    <property type="component" value="Unassembled WGS sequence"/>
</dbReference>
<keyword evidence="2 5" id="KW-0812">Transmembrane</keyword>
<dbReference type="Pfam" id="PF01758">
    <property type="entry name" value="SBF"/>
    <property type="match status" value="1"/>
</dbReference>
<name>A0A1H6ULZ9_9BACT</name>
<feature type="transmembrane region" description="Helical" evidence="5">
    <location>
        <begin position="231"/>
        <end position="253"/>
    </location>
</feature>
<keyword evidence="3 5" id="KW-1133">Transmembrane helix</keyword>
<feature type="transmembrane region" description="Helical" evidence="5">
    <location>
        <begin position="40"/>
        <end position="63"/>
    </location>
</feature>
<dbReference type="RefSeq" id="WP_092169940.1">
    <property type="nucleotide sequence ID" value="NZ_FNZH01000001.1"/>
</dbReference>
<feature type="transmembrane region" description="Helical" evidence="5">
    <location>
        <begin position="69"/>
        <end position="89"/>
    </location>
</feature>
<organism evidence="6 7">
    <name type="scientific">Cyclobacterium xiamenense</name>
    <dbReference type="NCBI Taxonomy" id="1297121"/>
    <lineage>
        <taxon>Bacteria</taxon>
        <taxon>Pseudomonadati</taxon>
        <taxon>Bacteroidota</taxon>
        <taxon>Cytophagia</taxon>
        <taxon>Cytophagales</taxon>
        <taxon>Cyclobacteriaceae</taxon>
        <taxon>Cyclobacterium</taxon>
    </lineage>
</organism>
<feature type="transmembrane region" description="Helical" evidence="5">
    <location>
        <begin position="6"/>
        <end position="28"/>
    </location>
</feature>
<evidence type="ECO:0000313" key="7">
    <source>
        <dbReference type="Proteomes" id="UP000199403"/>
    </source>
</evidence>
<evidence type="ECO:0000256" key="5">
    <source>
        <dbReference type="SAM" id="Phobius"/>
    </source>
</evidence>
<evidence type="ECO:0000256" key="2">
    <source>
        <dbReference type="ARBA" id="ARBA00022692"/>
    </source>
</evidence>
<evidence type="ECO:0000256" key="4">
    <source>
        <dbReference type="ARBA" id="ARBA00023136"/>
    </source>
</evidence>
<keyword evidence="7" id="KW-1185">Reference proteome</keyword>
<dbReference type="AlphaFoldDB" id="A0A1H6ULZ9"/>
<reference evidence="7" key="1">
    <citation type="submission" date="2016-10" db="EMBL/GenBank/DDBJ databases">
        <authorList>
            <person name="Varghese N."/>
            <person name="Submissions S."/>
        </authorList>
    </citation>
    <scope>NUCLEOTIDE SEQUENCE [LARGE SCALE GENOMIC DNA]</scope>
    <source>
        <strain evidence="7">IBRC-M 10761</strain>
    </source>
</reference>
<dbReference type="OrthoDB" id="9806785at2"/>
<protein>
    <submittedName>
        <fullName evidence="6">Bile acid:Na+ symporter, BASS family</fullName>
    </submittedName>
</protein>
<dbReference type="PANTHER" id="PTHR10361:SF24">
    <property type="entry name" value="P3 PROTEIN"/>
    <property type="match status" value="1"/>
</dbReference>
<dbReference type="EMBL" id="FNZH01000001">
    <property type="protein sequence ID" value="SEI93341.1"/>
    <property type="molecule type" value="Genomic_DNA"/>
</dbReference>
<feature type="transmembrane region" description="Helical" evidence="5">
    <location>
        <begin position="96"/>
        <end position="118"/>
    </location>
</feature>
<dbReference type="PANTHER" id="PTHR10361">
    <property type="entry name" value="SODIUM-BILE ACID COTRANSPORTER"/>
    <property type="match status" value="1"/>
</dbReference>
<gene>
    <name evidence="6" type="ORF">SAMN05192553_101910</name>
</gene>
<evidence type="ECO:0000256" key="3">
    <source>
        <dbReference type="ARBA" id="ARBA00022989"/>
    </source>
</evidence>
<feature type="transmembrane region" description="Helical" evidence="5">
    <location>
        <begin position="201"/>
        <end position="224"/>
    </location>
</feature>
<dbReference type="InterPro" id="IPR004710">
    <property type="entry name" value="Bilac:Na_transpt"/>
</dbReference>
<evidence type="ECO:0000256" key="1">
    <source>
        <dbReference type="ARBA" id="ARBA00004141"/>
    </source>
</evidence>
<accession>A0A1H6ULZ9</accession>
<keyword evidence="4 5" id="KW-0472">Membrane</keyword>
<comment type="subcellular location">
    <subcellularLocation>
        <location evidence="1">Membrane</location>
        <topology evidence="1">Multi-pass membrane protein</topology>
    </subcellularLocation>
</comment>
<dbReference type="InterPro" id="IPR038770">
    <property type="entry name" value="Na+/solute_symporter_sf"/>
</dbReference>
<dbReference type="Gene3D" id="1.20.1530.20">
    <property type="match status" value="1"/>
</dbReference>
<evidence type="ECO:0000313" key="6">
    <source>
        <dbReference type="EMBL" id="SEI93341.1"/>
    </source>
</evidence>
<dbReference type="InterPro" id="IPR002657">
    <property type="entry name" value="BilAc:Na_symport/Acr3"/>
</dbReference>
<feature type="transmembrane region" description="Helical" evidence="5">
    <location>
        <begin position="170"/>
        <end position="189"/>
    </location>
</feature>
<dbReference type="GO" id="GO:0016020">
    <property type="term" value="C:membrane"/>
    <property type="evidence" value="ECO:0007669"/>
    <property type="project" value="UniProtKB-SubCell"/>
</dbReference>
<feature type="transmembrane region" description="Helical" evidence="5">
    <location>
        <begin position="259"/>
        <end position="279"/>
    </location>
</feature>
<feature type="transmembrane region" description="Helical" evidence="5">
    <location>
        <begin position="138"/>
        <end position="158"/>
    </location>
</feature>
<sequence>MESNLITAVFLPIALAFIMLGMGLSLSTSDFKNIFTYPRAMVLGLFCQLVLLPVLGFSLVLSFGLEGTMAVGIMIIACCPGGPTSNLITHLSKGDTALSISLTAMSSIITVFTIPLLVNLSITYFGEAGSVSLPFIPSVLRITGVTLVPVAIGMWLKNRFPSLTQKADRPVRVASIVFFVLVVGGAILNEKDQIREFFAQAGPVTLLLNILTFGLSLLLARLLALPPRQQVAISIESGIQNGTLGIMIAATLLQNSAMAIPVVIYSLIMFMASILIVFLSGSMNKDRLVQAKG</sequence>